<feature type="binding site" evidence="19">
    <location>
        <position position="320"/>
    </location>
    <ligand>
        <name>GTP</name>
        <dbReference type="ChEBI" id="CHEBI:37565"/>
    </ligand>
</feature>
<evidence type="ECO:0000256" key="5">
    <source>
        <dbReference type="ARBA" id="ARBA00004904"/>
    </source>
</evidence>
<keyword evidence="9 19" id="KW-0547">Nucleotide-binding</keyword>
<dbReference type="SUPFAM" id="SSF142695">
    <property type="entry name" value="RibA-like"/>
    <property type="match status" value="1"/>
</dbReference>
<feature type="binding site" evidence="19">
    <location>
        <position position="27"/>
    </location>
    <ligand>
        <name>Mg(2+)</name>
        <dbReference type="ChEBI" id="CHEBI:18420"/>
        <label>2</label>
    </ligand>
</feature>
<evidence type="ECO:0000256" key="3">
    <source>
        <dbReference type="ARBA" id="ARBA00002284"/>
    </source>
</evidence>
<comment type="function">
    <text evidence="3 19">Catalyzes the conversion of D-ribulose 5-phosphate to formate and 3,4-dihydroxy-2-butanone 4-phosphate.</text>
</comment>
<dbReference type="AlphaFoldDB" id="A0AAW4XLR7"/>
<keyword evidence="8 19" id="KW-0479">Metal-binding</keyword>
<dbReference type="HAMAP" id="MF_00179">
    <property type="entry name" value="RibA"/>
    <property type="match status" value="1"/>
</dbReference>
<comment type="function">
    <text evidence="17 19">Catalyzes the conversion of GTP to 2,5-diamino-6-ribosylamino-4(3H)-pyrimidinone 5'-phosphate (DARP), formate and pyrophosphate.</text>
</comment>
<evidence type="ECO:0000256" key="12">
    <source>
        <dbReference type="ARBA" id="ARBA00022842"/>
    </source>
</evidence>
<feature type="binding site" evidence="19">
    <location>
        <position position="27"/>
    </location>
    <ligand>
        <name>Mg(2+)</name>
        <dbReference type="ChEBI" id="CHEBI:18420"/>
        <label>1</label>
    </ligand>
</feature>
<feature type="binding site" evidence="19">
    <location>
        <position position="31"/>
    </location>
    <ligand>
        <name>D-ribulose 5-phosphate</name>
        <dbReference type="ChEBI" id="CHEBI:58121"/>
    </ligand>
</feature>
<evidence type="ECO:0000256" key="18">
    <source>
        <dbReference type="ARBA" id="ARBA00049295"/>
    </source>
</evidence>
<dbReference type="SUPFAM" id="SSF55821">
    <property type="entry name" value="YrdC/RibB"/>
    <property type="match status" value="1"/>
</dbReference>
<dbReference type="InterPro" id="IPR017945">
    <property type="entry name" value="DHBP_synth_RibB-like_a/b_dom"/>
</dbReference>
<proteinExistence type="inferred from homology"/>
<comment type="similarity">
    <text evidence="19">In the C-terminal section; belongs to the GTP cyclohydrolase II family.</text>
</comment>
<dbReference type="Pfam" id="PF00926">
    <property type="entry name" value="DHBP_synthase"/>
    <property type="match status" value="1"/>
</dbReference>
<keyword evidence="15 19" id="KW-0456">Lyase</keyword>
<feature type="binding site" evidence="19">
    <location>
        <begin position="298"/>
        <end position="300"/>
    </location>
    <ligand>
        <name>GTP</name>
        <dbReference type="ChEBI" id="CHEBI:37565"/>
    </ligand>
</feature>
<dbReference type="InterPro" id="IPR000422">
    <property type="entry name" value="DHBP_synthase_RibB"/>
</dbReference>
<comment type="similarity">
    <text evidence="6 19">In the N-terminal section; belongs to the DHBP synthase family.</text>
</comment>
<comment type="catalytic activity">
    <reaction evidence="1 19">
        <text>D-ribulose 5-phosphate = (2S)-2-hydroxy-3-oxobutyl phosphate + formate + H(+)</text>
        <dbReference type="Rhea" id="RHEA:18457"/>
        <dbReference type="ChEBI" id="CHEBI:15378"/>
        <dbReference type="ChEBI" id="CHEBI:15740"/>
        <dbReference type="ChEBI" id="CHEBI:58121"/>
        <dbReference type="ChEBI" id="CHEBI:58830"/>
        <dbReference type="EC" id="4.1.99.12"/>
    </reaction>
</comment>
<comment type="pathway">
    <text evidence="5 19">Cofactor biosynthesis; riboflavin biosynthesis; 2-hydroxy-3-oxobutyl phosphate from D-ribulose 5-phosphate: step 1/1.</text>
</comment>
<feature type="binding site" evidence="19">
    <location>
        <position position="142"/>
    </location>
    <ligand>
        <name>Mg(2+)</name>
        <dbReference type="ChEBI" id="CHEBI:18420"/>
        <label>2</label>
    </ligand>
</feature>
<evidence type="ECO:0000256" key="7">
    <source>
        <dbReference type="ARBA" id="ARBA00022619"/>
    </source>
</evidence>
<sequence length="414" mass="44994">MDHTVKEAVETIRQGGIAVVVDDEDRENEGDLIMAAEAATTDHLAFFLEHTSGVICASMPQEDLARLDLPPMVATNQDRHSTAFTISVDLAEGTTTGISAADRALTLKALADSRTRPSDLARPGHVFPLRTRPHGVVERPGHTEAASDLARLAGLAPVGVLSEVVSPDRRRMANGTELRQLARRHGMPIVTIAELITYRLRTETLVERVSSARIPTQHGTFTCHAFRSMIDGRVHLAFVMDNSSAVRSEPVIVRVHSECFTGDVFGSTRCDCGSQLDESLRLVAETGDGVVIYLRGHEGRGIGIEHKLEAYALQDAGLDTVDANLALGLPVDARDYGAAAQILRELQMDRVRLITNNPHKRDRLSELGIDVVELVTLRAGATPDNLSYLETKRRRLGHMLGGLPDFAAEKTVGC</sequence>
<comment type="catalytic activity">
    <reaction evidence="18 19">
        <text>GTP + 4 H2O = 2,5-diamino-6-hydroxy-4-(5-phosphoribosylamino)-pyrimidine + formate + 2 phosphate + 3 H(+)</text>
        <dbReference type="Rhea" id="RHEA:23704"/>
        <dbReference type="ChEBI" id="CHEBI:15377"/>
        <dbReference type="ChEBI" id="CHEBI:15378"/>
        <dbReference type="ChEBI" id="CHEBI:15740"/>
        <dbReference type="ChEBI" id="CHEBI:37565"/>
        <dbReference type="ChEBI" id="CHEBI:43474"/>
        <dbReference type="ChEBI" id="CHEBI:58614"/>
        <dbReference type="EC" id="3.5.4.25"/>
    </reaction>
</comment>
<keyword evidence="10 19" id="KW-0378">Hydrolase</keyword>
<dbReference type="InterPro" id="IPR016299">
    <property type="entry name" value="Riboflavin_synth_RibBA"/>
</dbReference>
<dbReference type="GO" id="GO:0009231">
    <property type="term" value="P:riboflavin biosynthetic process"/>
    <property type="evidence" value="ECO:0007669"/>
    <property type="project" value="UniProtKB-UniRule"/>
</dbReference>
<evidence type="ECO:0000256" key="10">
    <source>
        <dbReference type="ARBA" id="ARBA00022801"/>
    </source>
</evidence>
<feature type="binding site" evidence="19">
    <location>
        <begin position="254"/>
        <end position="258"/>
    </location>
    <ligand>
        <name>GTP</name>
        <dbReference type="ChEBI" id="CHEBI:37565"/>
    </ligand>
</feature>
<feature type="binding site" evidence="19">
    <location>
        <position position="360"/>
    </location>
    <ligand>
        <name>GTP</name>
        <dbReference type="ChEBI" id="CHEBI:37565"/>
    </ligand>
</feature>
<dbReference type="InterPro" id="IPR032677">
    <property type="entry name" value="GTP_cyclohydro_II"/>
</dbReference>
<organism evidence="21 22">
    <name type="scientific">Rhodococcus rhodochrous</name>
    <dbReference type="NCBI Taxonomy" id="1829"/>
    <lineage>
        <taxon>Bacteria</taxon>
        <taxon>Bacillati</taxon>
        <taxon>Actinomycetota</taxon>
        <taxon>Actinomycetes</taxon>
        <taxon>Mycobacteriales</taxon>
        <taxon>Nocardiaceae</taxon>
        <taxon>Rhodococcus</taxon>
    </lineage>
</organism>
<feature type="binding site" evidence="19">
    <location>
        <position position="259"/>
    </location>
    <ligand>
        <name>Zn(2+)</name>
        <dbReference type="ChEBI" id="CHEBI:29105"/>
        <note>catalytic</note>
    </ligand>
</feature>
<feature type="binding site" evidence="19">
    <location>
        <position position="272"/>
    </location>
    <ligand>
        <name>Zn(2+)</name>
        <dbReference type="ChEBI" id="CHEBI:29105"/>
        <note>catalytic</note>
    </ligand>
</feature>
<evidence type="ECO:0000259" key="20">
    <source>
        <dbReference type="Pfam" id="PF00925"/>
    </source>
</evidence>
<dbReference type="EC" id="4.1.99.12" evidence="19"/>
<comment type="caution">
    <text evidence="21">The sequence shown here is derived from an EMBL/GenBank/DDBJ whole genome shotgun (WGS) entry which is preliminary data.</text>
</comment>
<feature type="binding site" evidence="19">
    <location>
        <position position="270"/>
    </location>
    <ligand>
        <name>Zn(2+)</name>
        <dbReference type="ChEBI" id="CHEBI:29105"/>
        <note>catalytic</note>
    </ligand>
</feature>
<dbReference type="GO" id="GO:0003935">
    <property type="term" value="F:GTP cyclohydrolase II activity"/>
    <property type="evidence" value="ECO:0007669"/>
    <property type="project" value="UniProtKB-UniRule"/>
</dbReference>
<evidence type="ECO:0000313" key="22">
    <source>
        <dbReference type="Proteomes" id="UP001198630"/>
    </source>
</evidence>
<dbReference type="Gene3D" id="3.90.870.10">
    <property type="entry name" value="DHBP synthase"/>
    <property type="match status" value="1"/>
</dbReference>
<dbReference type="RefSeq" id="WP_230792210.1">
    <property type="nucleotide sequence ID" value="NZ_JAJNCO010000016.1"/>
</dbReference>
<evidence type="ECO:0000256" key="8">
    <source>
        <dbReference type="ARBA" id="ARBA00022723"/>
    </source>
</evidence>
<accession>A0AAW4XLR7</accession>
<feature type="active site" description="Proton acceptor; for GTP cyclohydrolase activity" evidence="19">
    <location>
        <position position="332"/>
    </location>
</feature>
<evidence type="ECO:0000256" key="16">
    <source>
        <dbReference type="ARBA" id="ARBA00023268"/>
    </source>
</evidence>
<dbReference type="NCBIfam" id="TIGR00506">
    <property type="entry name" value="ribB"/>
    <property type="match status" value="1"/>
</dbReference>
<dbReference type="Proteomes" id="UP001198630">
    <property type="component" value="Unassembled WGS sequence"/>
</dbReference>
<comment type="cofactor">
    <cofactor evidence="2">
        <name>Mn(2+)</name>
        <dbReference type="ChEBI" id="CHEBI:29035"/>
    </cofactor>
</comment>
<keyword evidence="11 19" id="KW-0862">Zinc</keyword>
<evidence type="ECO:0000256" key="11">
    <source>
        <dbReference type="ARBA" id="ARBA00022833"/>
    </source>
</evidence>
<dbReference type="InterPro" id="IPR036144">
    <property type="entry name" value="RibA-like_sf"/>
</dbReference>
<evidence type="ECO:0000256" key="17">
    <source>
        <dbReference type="ARBA" id="ARBA00043932"/>
    </source>
</evidence>
<dbReference type="CDD" id="cd00641">
    <property type="entry name" value="GTP_cyclohydro2"/>
    <property type="match status" value="1"/>
</dbReference>
<dbReference type="FunFam" id="3.40.50.10990:FF:000001">
    <property type="entry name" value="Riboflavin biosynthesis protein RibBA"/>
    <property type="match status" value="1"/>
</dbReference>
<feature type="binding site" evidence="19">
    <location>
        <position position="163"/>
    </location>
    <ligand>
        <name>D-ribulose 5-phosphate</name>
        <dbReference type="ChEBI" id="CHEBI:58121"/>
    </ligand>
</feature>
<dbReference type="GO" id="GO:0030145">
    <property type="term" value="F:manganese ion binding"/>
    <property type="evidence" value="ECO:0007669"/>
    <property type="project" value="UniProtKB-UniRule"/>
</dbReference>
<feature type="site" description="Essential for DHBP synthase activity" evidence="19">
    <location>
        <position position="163"/>
    </location>
</feature>
<dbReference type="GO" id="GO:0005829">
    <property type="term" value="C:cytosol"/>
    <property type="evidence" value="ECO:0007669"/>
    <property type="project" value="TreeGrafter"/>
</dbReference>
<dbReference type="NCBIfam" id="TIGR00505">
    <property type="entry name" value="ribA"/>
    <property type="match status" value="1"/>
</dbReference>
<dbReference type="HAMAP" id="MF_01283">
    <property type="entry name" value="RibBA"/>
    <property type="match status" value="1"/>
</dbReference>
<dbReference type="GO" id="GO:0000287">
    <property type="term" value="F:magnesium ion binding"/>
    <property type="evidence" value="ECO:0007669"/>
    <property type="project" value="UniProtKB-UniRule"/>
</dbReference>
<dbReference type="Pfam" id="PF00925">
    <property type="entry name" value="GTP_cyclohydro2"/>
    <property type="match status" value="1"/>
</dbReference>
<evidence type="ECO:0000256" key="13">
    <source>
        <dbReference type="ARBA" id="ARBA00023134"/>
    </source>
</evidence>
<dbReference type="PANTHER" id="PTHR21327">
    <property type="entry name" value="GTP CYCLOHYDROLASE II-RELATED"/>
    <property type="match status" value="1"/>
</dbReference>
<dbReference type="GO" id="GO:0008686">
    <property type="term" value="F:3,4-dihydroxy-2-butanone-4-phosphate synthase activity"/>
    <property type="evidence" value="ECO:0007669"/>
    <property type="project" value="UniProtKB-UniRule"/>
</dbReference>
<feature type="region of interest" description="DHBP synthase" evidence="19">
    <location>
        <begin position="1"/>
        <end position="201"/>
    </location>
</feature>
<evidence type="ECO:0000313" key="21">
    <source>
        <dbReference type="EMBL" id="MCD2114110.1"/>
    </source>
</evidence>
<gene>
    <name evidence="19" type="primary">ribBA</name>
    <name evidence="21" type="ORF">LQ384_23630</name>
</gene>
<evidence type="ECO:0000256" key="6">
    <source>
        <dbReference type="ARBA" id="ARBA00005520"/>
    </source>
</evidence>
<protein>
    <recommendedName>
        <fullName evidence="19">Riboflavin biosynthesis protein RibBA</fullName>
    </recommendedName>
    <domain>
        <recommendedName>
            <fullName evidence="19">3,4-dihydroxy-2-butanone 4-phosphate synthase</fullName>
            <shortName evidence="19">DHBP synthase</shortName>
            <ecNumber evidence="19">4.1.99.12</ecNumber>
        </recommendedName>
    </domain>
    <domain>
        <recommendedName>
            <fullName evidence="19">GTP cyclohydrolase-2</fullName>
            <ecNumber evidence="19">3.5.4.25</ecNumber>
        </recommendedName>
        <alternativeName>
            <fullName evidence="19">GTP cyclohydrolase II</fullName>
        </alternativeName>
    </domain>
</protein>
<keyword evidence="16 19" id="KW-0511">Multifunctional enzyme</keyword>
<dbReference type="FunFam" id="3.90.870.10:FF:000001">
    <property type="entry name" value="Riboflavin biosynthesis protein RibBA"/>
    <property type="match status" value="1"/>
</dbReference>
<dbReference type="InterPro" id="IPR000926">
    <property type="entry name" value="RibA"/>
</dbReference>
<keyword evidence="12 19" id="KW-0460">Magnesium</keyword>
<reference evidence="21" key="1">
    <citation type="submission" date="2021-11" db="EMBL/GenBank/DDBJ databases">
        <title>Development of a sustainable strategy for remediation of hydrocarbon-contaminated territories based on the waste exchange concept.</title>
        <authorList>
            <person name="Elkin A."/>
        </authorList>
    </citation>
    <scope>NUCLEOTIDE SEQUENCE</scope>
    <source>
        <strain evidence="21">IEGM 757</strain>
    </source>
</reference>
<dbReference type="PANTHER" id="PTHR21327:SF18">
    <property type="entry name" value="3,4-DIHYDROXY-2-BUTANONE 4-PHOSPHATE SYNTHASE"/>
    <property type="match status" value="1"/>
</dbReference>
<dbReference type="PIRSF" id="PIRSF001259">
    <property type="entry name" value="RibA"/>
    <property type="match status" value="1"/>
</dbReference>
<feature type="region of interest" description="GTP cyclohydrolase II" evidence="19">
    <location>
        <begin position="202"/>
        <end position="414"/>
    </location>
</feature>
<dbReference type="NCBIfam" id="NF006803">
    <property type="entry name" value="PRK09311.1"/>
    <property type="match status" value="1"/>
</dbReference>
<comment type="cofactor">
    <cofactor evidence="19">
        <name>Mg(2+)</name>
        <dbReference type="ChEBI" id="CHEBI:18420"/>
    </cofactor>
    <cofactor evidence="19">
        <name>Mn(2+)</name>
        <dbReference type="ChEBI" id="CHEBI:29035"/>
    </cofactor>
    <text evidence="19">Binds 2 divalent metal cations per subunit. Magnesium or manganese.</text>
</comment>
<dbReference type="NCBIfam" id="NF001591">
    <property type="entry name" value="PRK00393.1"/>
    <property type="match status" value="1"/>
</dbReference>
<feature type="binding site" evidence="19">
    <location>
        <position position="355"/>
    </location>
    <ligand>
        <name>GTP</name>
        <dbReference type="ChEBI" id="CHEBI:37565"/>
    </ligand>
</feature>
<feature type="active site" description="Nucleophile; for GTP cyclohydrolase activity" evidence="19">
    <location>
        <position position="334"/>
    </location>
</feature>
<evidence type="ECO:0000256" key="1">
    <source>
        <dbReference type="ARBA" id="ARBA00000141"/>
    </source>
</evidence>
<feature type="domain" description="GTP cyclohydrolase II" evidence="20">
    <location>
        <begin position="207"/>
        <end position="375"/>
    </location>
</feature>
<evidence type="ECO:0000256" key="15">
    <source>
        <dbReference type="ARBA" id="ARBA00023239"/>
    </source>
</evidence>
<keyword evidence="7 19" id="KW-0686">Riboflavin biosynthesis</keyword>
<evidence type="ECO:0000256" key="19">
    <source>
        <dbReference type="HAMAP-Rule" id="MF_01283"/>
    </source>
</evidence>
<dbReference type="EMBL" id="JAJNCO010000016">
    <property type="protein sequence ID" value="MCD2114110.1"/>
    <property type="molecule type" value="Genomic_DNA"/>
</dbReference>
<feature type="binding site" evidence="19">
    <location>
        <position position="275"/>
    </location>
    <ligand>
        <name>GTP</name>
        <dbReference type="ChEBI" id="CHEBI:37565"/>
    </ligand>
</feature>
<dbReference type="GO" id="GO:0008270">
    <property type="term" value="F:zinc ion binding"/>
    <property type="evidence" value="ECO:0007669"/>
    <property type="project" value="UniProtKB-UniRule"/>
</dbReference>
<comment type="cofactor">
    <cofactor evidence="19">
        <name>Zn(2+)</name>
        <dbReference type="ChEBI" id="CHEBI:29105"/>
    </cofactor>
    <text evidence="19">Binds 1 zinc ion per subunit.</text>
</comment>
<evidence type="ECO:0000256" key="2">
    <source>
        <dbReference type="ARBA" id="ARBA00001936"/>
    </source>
</evidence>
<keyword evidence="13 19" id="KW-0342">GTP-binding</keyword>
<dbReference type="EC" id="3.5.4.25" evidence="19"/>
<dbReference type="Gene3D" id="3.40.50.10990">
    <property type="entry name" value="GTP cyclohydrolase II"/>
    <property type="match status" value="1"/>
</dbReference>
<evidence type="ECO:0000256" key="9">
    <source>
        <dbReference type="ARBA" id="ARBA00022741"/>
    </source>
</evidence>
<feature type="site" description="Essential for DHBP synthase activity" evidence="19">
    <location>
        <position position="125"/>
    </location>
</feature>
<dbReference type="GO" id="GO:0005525">
    <property type="term" value="F:GTP binding"/>
    <property type="evidence" value="ECO:0007669"/>
    <property type="project" value="UniProtKB-KW"/>
</dbReference>
<feature type="binding site" evidence="19">
    <location>
        <begin position="139"/>
        <end position="143"/>
    </location>
    <ligand>
        <name>D-ribulose 5-phosphate</name>
        <dbReference type="ChEBI" id="CHEBI:58121"/>
    </ligand>
</feature>
<keyword evidence="14 19" id="KW-0464">Manganese</keyword>
<evidence type="ECO:0000256" key="4">
    <source>
        <dbReference type="ARBA" id="ARBA00004853"/>
    </source>
</evidence>
<evidence type="ECO:0000256" key="14">
    <source>
        <dbReference type="ARBA" id="ARBA00023211"/>
    </source>
</evidence>
<comment type="pathway">
    <text evidence="4 19">Cofactor biosynthesis; riboflavin biosynthesis; 5-amino-6-(D-ribitylamino)uracil from GTP: step 1/4.</text>
</comment>
<feature type="binding site" evidence="19">
    <location>
        <begin position="26"/>
        <end position="27"/>
    </location>
    <ligand>
        <name>D-ribulose 5-phosphate</name>
        <dbReference type="ChEBI" id="CHEBI:58121"/>
    </ligand>
</feature>
<name>A0AAW4XLR7_RHORH</name>